<protein>
    <submittedName>
        <fullName evidence="3">Uncharacterized protein</fullName>
    </submittedName>
</protein>
<gene>
    <name evidence="3" type="ORF">OS493_033626</name>
</gene>
<feature type="region of interest" description="Disordered" evidence="1">
    <location>
        <begin position="24"/>
        <end position="45"/>
    </location>
</feature>
<evidence type="ECO:0000313" key="3">
    <source>
        <dbReference type="EMBL" id="KAJ7352816.1"/>
    </source>
</evidence>
<feature type="signal peptide" evidence="2">
    <location>
        <begin position="1"/>
        <end position="18"/>
    </location>
</feature>
<dbReference type="OrthoDB" id="10479922at2759"/>
<keyword evidence="4" id="KW-1185">Reference proteome</keyword>
<dbReference type="AlphaFoldDB" id="A0A9X0CIC0"/>
<dbReference type="Proteomes" id="UP001163046">
    <property type="component" value="Unassembled WGS sequence"/>
</dbReference>
<dbReference type="EMBL" id="MU827346">
    <property type="protein sequence ID" value="KAJ7352816.1"/>
    <property type="molecule type" value="Genomic_DNA"/>
</dbReference>
<accession>A0A9X0CIC0</accession>
<feature type="chain" id="PRO_5040933321" evidence="2">
    <location>
        <begin position="19"/>
        <end position="163"/>
    </location>
</feature>
<proteinExistence type="predicted"/>
<organism evidence="3 4">
    <name type="scientific">Desmophyllum pertusum</name>
    <dbReference type="NCBI Taxonomy" id="174260"/>
    <lineage>
        <taxon>Eukaryota</taxon>
        <taxon>Metazoa</taxon>
        <taxon>Cnidaria</taxon>
        <taxon>Anthozoa</taxon>
        <taxon>Hexacorallia</taxon>
        <taxon>Scleractinia</taxon>
        <taxon>Caryophylliina</taxon>
        <taxon>Caryophylliidae</taxon>
        <taxon>Desmophyllum</taxon>
    </lineage>
</organism>
<comment type="caution">
    <text evidence="3">The sequence shown here is derived from an EMBL/GenBank/DDBJ whole genome shotgun (WGS) entry which is preliminary data.</text>
</comment>
<evidence type="ECO:0000313" key="4">
    <source>
        <dbReference type="Proteomes" id="UP001163046"/>
    </source>
</evidence>
<feature type="compositionally biased region" description="Acidic residues" evidence="1">
    <location>
        <begin position="24"/>
        <end position="40"/>
    </location>
</feature>
<sequence>MELKLLIIAVLFLGICAAFSLPEEQENNEDTPSEEEAPELDESRNCSPPFRCRKGWRRKCFSVKHCYRRLRICRCFPFKRYDGDETEFDNQVNDEMIETPEDQTEEFDETNQELEDPNRVRPRRCPRWFIRKCFIVRHGRRRLRICTCVRRCRYRGDEAQNDY</sequence>
<name>A0A9X0CIC0_9CNID</name>
<keyword evidence="2" id="KW-0732">Signal</keyword>
<reference evidence="3" key="1">
    <citation type="submission" date="2023-01" db="EMBL/GenBank/DDBJ databases">
        <title>Genome assembly of the deep-sea coral Lophelia pertusa.</title>
        <authorList>
            <person name="Herrera S."/>
            <person name="Cordes E."/>
        </authorList>
    </citation>
    <scope>NUCLEOTIDE SEQUENCE</scope>
    <source>
        <strain evidence="3">USNM1676648</strain>
        <tissue evidence="3">Polyp</tissue>
    </source>
</reference>
<evidence type="ECO:0000256" key="1">
    <source>
        <dbReference type="SAM" id="MobiDB-lite"/>
    </source>
</evidence>
<evidence type="ECO:0000256" key="2">
    <source>
        <dbReference type="SAM" id="SignalP"/>
    </source>
</evidence>